<comment type="caution">
    <text evidence="6">The sequence shown here is derived from an EMBL/GenBank/DDBJ whole genome shotgun (WGS) entry which is preliminary data.</text>
</comment>
<dbReference type="EMBL" id="JACJQY010000054">
    <property type="protein sequence ID" value="MBD2319508.1"/>
    <property type="molecule type" value="Genomic_DNA"/>
</dbReference>
<accession>A0ABR8CFJ6</accession>
<gene>
    <name evidence="6" type="ORF">H6G05_22040</name>
</gene>
<dbReference type="GO" id="GO:0004674">
    <property type="term" value="F:protein serine/threonine kinase activity"/>
    <property type="evidence" value="ECO:0007669"/>
    <property type="project" value="UniProtKB-KW"/>
</dbReference>
<evidence type="ECO:0000256" key="2">
    <source>
        <dbReference type="ARBA" id="ARBA00022840"/>
    </source>
</evidence>
<evidence type="ECO:0000259" key="5">
    <source>
        <dbReference type="PROSITE" id="PS50011"/>
    </source>
</evidence>
<dbReference type="InterPro" id="IPR000719">
    <property type="entry name" value="Prot_kinase_dom"/>
</dbReference>
<feature type="compositionally biased region" description="Polar residues" evidence="3">
    <location>
        <begin position="289"/>
        <end position="299"/>
    </location>
</feature>
<feature type="domain" description="Protein kinase" evidence="5">
    <location>
        <begin position="14"/>
        <end position="277"/>
    </location>
</feature>
<keyword evidence="4" id="KW-0812">Transmembrane</keyword>
<feature type="region of interest" description="Disordered" evidence="3">
    <location>
        <begin position="280"/>
        <end position="300"/>
    </location>
</feature>
<evidence type="ECO:0000256" key="3">
    <source>
        <dbReference type="SAM" id="MobiDB-lite"/>
    </source>
</evidence>
<sequence length="501" mass="57004">MTTLQPQEIVNQRYQLERQLGQNAGRETWLAKDLQKENELVVVKLLAFGGNVQWEDLKLFEREANVLKALDHSRIPKYRDYFSIDDRSLWFGLVQEYIQGDSLREHIARGNKFNESQVKKIAIAVLEILIYLHELSPQVLHRDIKPSNLILTGDEGGERNIYLVDFGAVQDKASAEGKSFTVVGTYGYAPMEQYGGRAVAASDLYSLGATLIYLLTGISPADLPQDDDARILFSDRTSASPHLLQWIQKLVEPTVKKRYASARTALQSLTESIQIFTPQSKPTPLEPIKQSSPAKSKQFPSYIRHSFPPDNSDIQVSTSATCLKITIPPKILTAVFMWVFLGLIIVFAHPILGAIWSNVSMYYHNSFSFYVIFGLLVMIFGGLILRFTIGLLETVTLKTTETETLFEKSLFGRTSWQIKLPTTDFQGAEPKWRMIEKRNSGIVDDLIWLSSDHNEDNSIKVNVLLWLNGDKYPLANNDIRSTEVSWLIDVIEEFLYYIRRK</sequence>
<protein>
    <submittedName>
        <fullName evidence="6">Serine/threonine protein kinase</fullName>
    </submittedName>
</protein>
<proteinExistence type="predicted"/>
<evidence type="ECO:0000256" key="1">
    <source>
        <dbReference type="ARBA" id="ARBA00022741"/>
    </source>
</evidence>
<keyword evidence="4" id="KW-1133">Transmembrane helix</keyword>
<dbReference type="SMART" id="SM00220">
    <property type="entry name" value="S_TKc"/>
    <property type="match status" value="1"/>
</dbReference>
<keyword evidence="2" id="KW-0067">ATP-binding</keyword>
<dbReference type="Proteomes" id="UP000618445">
    <property type="component" value="Unassembled WGS sequence"/>
</dbReference>
<dbReference type="Gene3D" id="1.10.510.10">
    <property type="entry name" value="Transferase(Phosphotransferase) domain 1"/>
    <property type="match status" value="1"/>
</dbReference>
<keyword evidence="1" id="KW-0547">Nucleotide-binding</keyword>
<keyword evidence="6" id="KW-0418">Kinase</keyword>
<dbReference type="SUPFAM" id="SSF56112">
    <property type="entry name" value="Protein kinase-like (PK-like)"/>
    <property type="match status" value="1"/>
</dbReference>
<evidence type="ECO:0000256" key="4">
    <source>
        <dbReference type="SAM" id="Phobius"/>
    </source>
</evidence>
<dbReference type="PROSITE" id="PS00108">
    <property type="entry name" value="PROTEIN_KINASE_ST"/>
    <property type="match status" value="1"/>
</dbReference>
<dbReference type="CDD" id="cd14014">
    <property type="entry name" value="STKc_PknB_like"/>
    <property type="match status" value="1"/>
</dbReference>
<feature type="transmembrane region" description="Helical" evidence="4">
    <location>
        <begin position="367"/>
        <end position="389"/>
    </location>
</feature>
<name>A0ABR8CFJ6_9CYAN</name>
<dbReference type="Pfam" id="PF00069">
    <property type="entry name" value="Pkinase"/>
    <property type="match status" value="1"/>
</dbReference>
<dbReference type="InterPro" id="IPR008271">
    <property type="entry name" value="Ser/Thr_kinase_AS"/>
</dbReference>
<evidence type="ECO:0000313" key="7">
    <source>
        <dbReference type="Proteomes" id="UP000618445"/>
    </source>
</evidence>
<dbReference type="InterPro" id="IPR011009">
    <property type="entry name" value="Kinase-like_dom_sf"/>
</dbReference>
<dbReference type="PANTHER" id="PTHR24363">
    <property type="entry name" value="SERINE/THREONINE PROTEIN KINASE"/>
    <property type="match status" value="1"/>
</dbReference>
<keyword evidence="4" id="KW-0472">Membrane</keyword>
<evidence type="ECO:0000313" key="6">
    <source>
        <dbReference type="EMBL" id="MBD2319508.1"/>
    </source>
</evidence>
<dbReference type="PROSITE" id="PS50011">
    <property type="entry name" value="PROTEIN_KINASE_DOM"/>
    <property type="match status" value="1"/>
</dbReference>
<organism evidence="6 7">
    <name type="scientific">Phormidium tenue FACHB-1050</name>
    <dbReference type="NCBI Taxonomy" id="2692857"/>
    <lineage>
        <taxon>Bacteria</taxon>
        <taxon>Bacillati</taxon>
        <taxon>Cyanobacteriota</taxon>
        <taxon>Cyanophyceae</taxon>
        <taxon>Oscillatoriophycideae</taxon>
        <taxon>Oscillatoriales</taxon>
        <taxon>Oscillatoriaceae</taxon>
        <taxon>Phormidium</taxon>
    </lineage>
</organism>
<keyword evidence="6" id="KW-0723">Serine/threonine-protein kinase</keyword>
<keyword evidence="7" id="KW-1185">Reference proteome</keyword>
<feature type="transmembrane region" description="Helical" evidence="4">
    <location>
        <begin position="331"/>
        <end position="355"/>
    </location>
</feature>
<reference evidence="6 7" key="1">
    <citation type="journal article" date="2020" name="ISME J.">
        <title>Comparative genomics reveals insights into cyanobacterial evolution and habitat adaptation.</title>
        <authorList>
            <person name="Chen M.Y."/>
            <person name="Teng W.K."/>
            <person name="Zhao L."/>
            <person name="Hu C.X."/>
            <person name="Zhou Y.K."/>
            <person name="Han B.P."/>
            <person name="Song L.R."/>
            <person name="Shu W.S."/>
        </authorList>
    </citation>
    <scope>NUCLEOTIDE SEQUENCE [LARGE SCALE GENOMIC DNA]</scope>
    <source>
        <strain evidence="6 7">FACHB-1050</strain>
    </source>
</reference>
<dbReference type="Gene3D" id="3.30.200.20">
    <property type="entry name" value="Phosphorylase Kinase, domain 1"/>
    <property type="match status" value="1"/>
</dbReference>
<keyword evidence="6" id="KW-0808">Transferase</keyword>
<dbReference type="PANTHER" id="PTHR24363:SF7">
    <property type="entry name" value="SERINE_THREONINE-PROTEIN KINASE-LIKE PROTEIN E"/>
    <property type="match status" value="1"/>
</dbReference>
<dbReference type="RefSeq" id="WP_190581596.1">
    <property type="nucleotide sequence ID" value="NZ_CAWPQU010000050.1"/>
</dbReference>